<dbReference type="InterPro" id="IPR036661">
    <property type="entry name" value="Luciferase-like_sf"/>
</dbReference>
<dbReference type="EMBL" id="JTEO01000002">
    <property type="protein sequence ID" value="MCQ6962282.1"/>
    <property type="molecule type" value="Genomic_DNA"/>
</dbReference>
<dbReference type="SUPFAM" id="SSF51679">
    <property type="entry name" value="Bacterial luciferase-like"/>
    <property type="match status" value="1"/>
</dbReference>
<proteinExistence type="predicted"/>
<evidence type="ECO:0000256" key="1">
    <source>
        <dbReference type="ARBA" id="ARBA00023002"/>
    </source>
</evidence>
<dbReference type="Gene3D" id="3.20.20.30">
    <property type="entry name" value="Luciferase-like domain"/>
    <property type="match status" value="1"/>
</dbReference>
<name>A0AAE3H8V2_9EURY</name>
<sequence length="333" mass="37466">MIKIGYKIGPEQYTPSEMLEQTIAVEENGFDSIDVSDHFHPWSEEGQSCFTWSWLGAAAVSTKKIKIGTGVTCPILRYHPAIIAQAAATVASLAGGRTYLGLGTGEALNEYPVTCEWPEYNERQEMLAESIKLIRELWSGEKITFDGMYYCTQDAKLYTLPPRDIPIYISTMVPESAQFAGYHGDGMISVGGSRMKVYKQLMEKFENGAKRAGKDISNMPRMVELFVAYGDRLEESLERLHKYWAGAFIPALFTNKIYTPAMSQQNGEVVGDDILRQKACISSDPEEHAKYIKQYMNAGFTHIYIHYAGPDELKFIKSYAEDVLPLIREQRSA</sequence>
<gene>
    <name evidence="3" type="ORF">PV02_03985</name>
</gene>
<evidence type="ECO:0000313" key="4">
    <source>
        <dbReference type="Proteomes" id="UP001206983"/>
    </source>
</evidence>
<dbReference type="AlphaFoldDB" id="A0AAE3H8V2"/>
<dbReference type="PANTHER" id="PTHR43244:SF1">
    <property type="entry name" value="5,10-METHYLENETETRAHYDROMETHANOPTERIN REDUCTASE"/>
    <property type="match status" value="1"/>
</dbReference>
<reference evidence="3 4" key="1">
    <citation type="journal article" date="2011" name="Appl. Environ. Microbiol.">
        <title>Methanogenic archaea isolated from Taiwan's Chelungpu fault.</title>
        <authorList>
            <person name="Wu S.Y."/>
            <person name="Lai M.C."/>
        </authorList>
    </citation>
    <scope>NUCLEOTIDE SEQUENCE [LARGE SCALE GENOMIC DNA]</scope>
    <source>
        <strain evidence="3 4">St545Mb</strain>
    </source>
</reference>
<keyword evidence="4" id="KW-1185">Reference proteome</keyword>
<dbReference type="Proteomes" id="UP001206983">
    <property type="component" value="Unassembled WGS sequence"/>
</dbReference>
<dbReference type="PANTHER" id="PTHR43244">
    <property type="match status" value="1"/>
</dbReference>
<organism evidence="3 4">
    <name type="scientific">Methanolobus chelungpuianus</name>
    <dbReference type="NCBI Taxonomy" id="502115"/>
    <lineage>
        <taxon>Archaea</taxon>
        <taxon>Methanobacteriati</taxon>
        <taxon>Methanobacteriota</taxon>
        <taxon>Stenosarchaea group</taxon>
        <taxon>Methanomicrobia</taxon>
        <taxon>Methanosarcinales</taxon>
        <taxon>Methanosarcinaceae</taxon>
        <taxon>Methanolobus</taxon>
    </lineage>
</organism>
<evidence type="ECO:0000313" key="3">
    <source>
        <dbReference type="EMBL" id="MCQ6962282.1"/>
    </source>
</evidence>
<dbReference type="CDD" id="cd01097">
    <property type="entry name" value="Tetrahydromethanopterin_reductase"/>
    <property type="match status" value="1"/>
</dbReference>
<feature type="domain" description="Luciferase-like" evidence="2">
    <location>
        <begin position="10"/>
        <end position="302"/>
    </location>
</feature>
<keyword evidence="1" id="KW-0560">Oxidoreductase</keyword>
<dbReference type="NCBIfam" id="TIGR03557">
    <property type="entry name" value="F420_G6P_family"/>
    <property type="match status" value="1"/>
</dbReference>
<dbReference type="Pfam" id="PF00296">
    <property type="entry name" value="Bac_luciferase"/>
    <property type="match status" value="1"/>
</dbReference>
<dbReference type="InterPro" id="IPR019945">
    <property type="entry name" value="F420_G6P_DH-rel"/>
</dbReference>
<dbReference type="InterPro" id="IPR011251">
    <property type="entry name" value="Luciferase-like_dom"/>
</dbReference>
<evidence type="ECO:0000259" key="2">
    <source>
        <dbReference type="Pfam" id="PF00296"/>
    </source>
</evidence>
<accession>A0AAE3H8V2</accession>
<protein>
    <submittedName>
        <fullName evidence="3">F420-dependent oxidoreductase</fullName>
    </submittedName>
</protein>
<dbReference type="InterPro" id="IPR050564">
    <property type="entry name" value="F420-G6PD/mer"/>
</dbReference>
<comment type="caution">
    <text evidence="3">The sequence shown here is derived from an EMBL/GenBank/DDBJ whole genome shotgun (WGS) entry which is preliminary data.</text>
</comment>
<dbReference type="RefSeq" id="WP_256622070.1">
    <property type="nucleotide sequence ID" value="NZ_JTEO01000002.1"/>
</dbReference>
<dbReference type="GO" id="GO:0016705">
    <property type="term" value="F:oxidoreductase activity, acting on paired donors, with incorporation or reduction of molecular oxygen"/>
    <property type="evidence" value="ECO:0007669"/>
    <property type="project" value="InterPro"/>
</dbReference>